<feature type="transmembrane region" description="Helical" evidence="8">
    <location>
        <begin position="609"/>
        <end position="635"/>
    </location>
</feature>
<sequence length="769" mass="85484">MLIDMNETNETDNFSDGRDLPLINVKDVPQKSVIAFNQNSNVDNNNSINSSYDYTMDMKTNGNNKNTEEDPLTGQRDFILNLQNEPDPNLRWRNKFASTNFFMVVFLLAYILQGCYFTYFVSVITTIEKLFQVKSAIIALLLNFSEVGQIATSLFLTYFAGRGHRPRWIACGMLLFSIAAFGSVLPHFIFGDRLYHQNEVSLNVETATKPTWGEITPVNKTNEQIALNLCLKDNPFDYKPDASTCNGDNNEQTFNNSVTLYVLIILAVSLLGIGIGQTAIATLGIPYIDDNVQSKQSPLYMAITIGVRILGPALGYYLGSVCMRISYDFSTDKIHTDPGFTGAWYLGLLLVSTSMFFASLVMFTFPRTLRNKTTKVQPIDVKPNADDSKNEETTAVAETIPKFKDFGKTIKRQLRNDILMFRTASAVLHLLPITGLYVFLPKYFETQFHLSAADANWISGTFGILVMGVGIFVTGVISVKFPLSAKKVSLWIAFTALATALGLFTLSTLGCEMDNYAGLKTGSTGSITNSLEFVPPCNKSASCGCDTNIFKPICGADGKNYFSACHAGCSDWSKDNSSSRIYHDCACIDDFAQKSAIDGFCKTESCSTILIIFVTVFALTVFIHSTSEVGGMLIIMRCTHPKDKSMAMGIVQFSLGLLSNIPCPHIFGRIIDATCIVWHKVCTENSYCSFYNADTFRKYFFGVSCFIMLLAFVMDMIVFFKSHRIDIDPEGTEPEADTSNEIQSEGEENLRLRKLTHDNDDEQHTKLGM</sequence>
<dbReference type="GO" id="GO:0043252">
    <property type="term" value="P:sodium-independent organic anion transport"/>
    <property type="evidence" value="ECO:0007669"/>
    <property type="project" value="TreeGrafter"/>
</dbReference>
<dbReference type="Gene3D" id="1.20.1250.20">
    <property type="entry name" value="MFS general substrate transporter like domains"/>
    <property type="match status" value="1"/>
</dbReference>
<reference evidence="10" key="1">
    <citation type="submission" date="2022-01" db="EMBL/GenBank/DDBJ databases">
        <authorList>
            <person name="King R."/>
        </authorList>
    </citation>
    <scope>NUCLEOTIDE SEQUENCE</scope>
</reference>
<keyword evidence="3" id="KW-1003">Cell membrane</keyword>
<feature type="domain" description="Kazal-like" evidence="9">
    <location>
        <begin position="541"/>
        <end position="587"/>
    </location>
</feature>
<accession>A0A9N9RY15</accession>
<comment type="caution">
    <text evidence="8">Lacks conserved residue(s) required for the propagation of feature annotation.</text>
</comment>
<dbReference type="Pfam" id="PF03137">
    <property type="entry name" value="OATP"/>
    <property type="match status" value="1"/>
</dbReference>
<feature type="transmembrane region" description="Helical" evidence="8">
    <location>
        <begin position="260"/>
        <end position="287"/>
    </location>
</feature>
<evidence type="ECO:0000256" key="7">
    <source>
        <dbReference type="ARBA" id="ARBA00023157"/>
    </source>
</evidence>
<comment type="similarity">
    <text evidence="2 8">Belongs to the organo anion transporter (TC 2.A.60) family.</text>
</comment>
<feature type="transmembrane region" description="Helical" evidence="8">
    <location>
        <begin position="101"/>
        <end position="124"/>
    </location>
</feature>
<proteinExistence type="inferred from homology"/>
<feature type="transmembrane region" description="Helical" evidence="8">
    <location>
        <begin position="419"/>
        <end position="440"/>
    </location>
</feature>
<evidence type="ECO:0000313" key="10">
    <source>
        <dbReference type="EMBL" id="CAG9805493.1"/>
    </source>
</evidence>
<dbReference type="GO" id="GO:0016323">
    <property type="term" value="C:basolateral plasma membrane"/>
    <property type="evidence" value="ECO:0007669"/>
    <property type="project" value="TreeGrafter"/>
</dbReference>
<protein>
    <recommendedName>
        <fullName evidence="8">Solute carrier organic anion transporter family member</fullName>
    </recommendedName>
</protein>
<evidence type="ECO:0000256" key="4">
    <source>
        <dbReference type="ARBA" id="ARBA00022692"/>
    </source>
</evidence>
<gene>
    <name evidence="10" type="ORF">CHIRRI_LOCUS8365</name>
</gene>
<dbReference type="GO" id="GO:0015347">
    <property type="term" value="F:sodium-independent organic anion transmembrane transporter activity"/>
    <property type="evidence" value="ECO:0007669"/>
    <property type="project" value="TreeGrafter"/>
</dbReference>
<dbReference type="InterPro" id="IPR004156">
    <property type="entry name" value="OATP"/>
</dbReference>
<dbReference type="InterPro" id="IPR036058">
    <property type="entry name" value="Kazal_dom_sf"/>
</dbReference>
<keyword evidence="7" id="KW-1015">Disulfide bond</keyword>
<evidence type="ECO:0000256" key="5">
    <source>
        <dbReference type="ARBA" id="ARBA00022989"/>
    </source>
</evidence>
<dbReference type="Gene3D" id="3.30.60.30">
    <property type="match status" value="1"/>
</dbReference>
<dbReference type="CDD" id="cd17336">
    <property type="entry name" value="MFS_SLCO_OATP"/>
    <property type="match status" value="1"/>
</dbReference>
<feature type="transmembrane region" description="Helical" evidence="8">
    <location>
        <begin position="343"/>
        <end position="365"/>
    </location>
</feature>
<keyword evidence="5 8" id="KW-1133">Transmembrane helix</keyword>
<evidence type="ECO:0000259" key="9">
    <source>
        <dbReference type="Pfam" id="PF07648"/>
    </source>
</evidence>
<keyword evidence="8" id="KW-0813">Transport</keyword>
<feature type="transmembrane region" description="Helical" evidence="8">
    <location>
        <begin position="136"/>
        <end position="161"/>
    </location>
</feature>
<dbReference type="Pfam" id="PF07648">
    <property type="entry name" value="Kazal_2"/>
    <property type="match status" value="1"/>
</dbReference>
<dbReference type="Proteomes" id="UP001153620">
    <property type="component" value="Chromosome 2"/>
</dbReference>
<evidence type="ECO:0000256" key="6">
    <source>
        <dbReference type="ARBA" id="ARBA00023136"/>
    </source>
</evidence>
<feature type="transmembrane region" description="Helical" evidence="8">
    <location>
        <begin position="460"/>
        <end position="481"/>
    </location>
</feature>
<dbReference type="OrthoDB" id="5062115at2759"/>
<keyword evidence="4 8" id="KW-0812">Transmembrane</keyword>
<comment type="subcellular location">
    <subcellularLocation>
        <location evidence="1 8">Cell membrane</location>
        <topology evidence="1 8">Multi-pass membrane protein</topology>
    </subcellularLocation>
</comment>
<dbReference type="EMBL" id="OU895878">
    <property type="protein sequence ID" value="CAG9805493.1"/>
    <property type="molecule type" value="Genomic_DNA"/>
</dbReference>
<reference evidence="10" key="2">
    <citation type="submission" date="2022-10" db="EMBL/GenBank/DDBJ databases">
        <authorList>
            <consortium name="ENA_rothamsted_submissions"/>
            <consortium name="culmorum"/>
            <person name="King R."/>
        </authorList>
    </citation>
    <scope>NUCLEOTIDE SEQUENCE</scope>
</reference>
<dbReference type="PANTHER" id="PTHR11388:SF159">
    <property type="entry name" value="SOLUTE CARRIER ORGANIC ANION TRANSPORTER FAMILY MEMBER 74D"/>
    <property type="match status" value="1"/>
</dbReference>
<dbReference type="PANTHER" id="PTHR11388">
    <property type="entry name" value="ORGANIC ANION TRANSPORTER"/>
    <property type="match status" value="1"/>
</dbReference>
<feature type="transmembrane region" description="Helical" evidence="8">
    <location>
        <begin position="299"/>
        <end position="319"/>
    </location>
</feature>
<feature type="transmembrane region" description="Helical" evidence="8">
    <location>
        <begin position="168"/>
        <end position="190"/>
    </location>
</feature>
<feature type="transmembrane region" description="Helical" evidence="8">
    <location>
        <begin position="699"/>
        <end position="720"/>
    </location>
</feature>
<dbReference type="InterPro" id="IPR002350">
    <property type="entry name" value="Kazal_dom"/>
</dbReference>
<keyword evidence="11" id="KW-1185">Reference proteome</keyword>
<evidence type="ECO:0000256" key="2">
    <source>
        <dbReference type="ARBA" id="ARBA00009657"/>
    </source>
</evidence>
<evidence type="ECO:0000256" key="8">
    <source>
        <dbReference type="RuleBase" id="RU362056"/>
    </source>
</evidence>
<dbReference type="InterPro" id="IPR036259">
    <property type="entry name" value="MFS_trans_sf"/>
</dbReference>
<evidence type="ECO:0000256" key="1">
    <source>
        <dbReference type="ARBA" id="ARBA00004651"/>
    </source>
</evidence>
<dbReference type="NCBIfam" id="TIGR00805">
    <property type="entry name" value="oat"/>
    <property type="match status" value="1"/>
</dbReference>
<dbReference type="SUPFAM" id="SSF103473">
    <property type="entry name" value="MFS general substrate transporter"/>
    <property type="match status" value="1"/>
</dbReference>
<keyword evidence="8" id="KW-0406">Ion transport</keyword>
<feature type="transmembrane region" description="Helical" evidence="8">
    <location>
        <begin position="488"/>
        <end position="506"/>
    </location>
</feature>
<organism evidence="10 11">
    <name type="scientific">Chironomus riparius</name>
    <dbReference type="NCBI Taxonomy" id="315576"/>
    <lineage>
        <taxon>Eukaryota</taxon>
        <taxon>Metazoa</taxon>
        <taxon>Ecdysozoa</taxon>
        <taxon>Arthropoda</taxon>
        <taxon>Hexapoda</taxon>
        <taxon>Insecta</taxon>
        <taxon>Pterygota</taxon>
        <taxon>Neoptera</taxon>
        <taxon>Endopterygota</taxon>
        <taxon>Diptera</taxon>
        <taxon>Nematocera</taxon>
        <taxon>Chironomoidea</taxon>
        <taxon>Chironomidae</taxon>
        <taxon>Chironominae</taxon>
        <taxon>Chironomus</taxon>
    </lineage>
</organism>
<evidence type="ECO:0000256" key="3">
    <source>
        <dbReference type="ARBA" id="ARBA00022475"/>
    </source>
</evidence>
<name>A0A9N9RY15_9DIPT</name>
<keyword evidence="6 8" id="KW-0472">Membrane</keyword>
<evidence type="ECO:0000313" key="11">
    <source>
        <dbReference type="Proteomes" id="UP001153620"/>
    </source>
</evidence>
<dbReference type="SUPFAM" id="SSF100895">
    <property type="entry name" value="Kazal-type serine protease inhibitors"/>
    <property type="match status" value="1"/>
</dbReference>
<dbReference type="AlphaFoldDB" id="A0A9N9RY15"/>
<dbReference type="GO" id="GO:0006811">
    <property type="term" value="P:monoatomic ion transport"/>
    <property type="evidence" value="ECO:0007669"/>
    <property type="project" value="UniProtKB-KW"/>
</dbReference>